<evidence type="ECO:0000256" key="1">
    <source>
        <dbReference type="SAM" id="Coils"/>
    </source>
</evidence>
<dbReference type="PANTHER" id="PTHR35021:SF7">
    <property type="entry name" value="PROTEIN FB17, PUTATIVE-RELATED"/>
    <property type="match status" value="1"/>
</dbReference>
<dbReference type="AlphaFoldDB" id="A0A6J0ZXB3"/>
<organism evidence="3 4">
    <name type="scientific">Herrania umbratica</name>
    <dbReference type="NCBI Taxonomy" id="108875"/>
    <lineage>
        <taxon>Eukaryota</taxon>
        <taxon>Viridiplantae</taxon>
        <taxon>Streptophyta</taxon>
        <taxon>Embryophyta</taxon>
        <taxon>Tracheophyta</taxon>
        <taxon>Spermatophyta</taxon>
        <taxon>Magnoliopsida</taxon>
        <taxon>eudicotyledons</taxon>
        <taxon>Gunneridae</taxon>
        <taxon>Pentapetalae</taxon>
        <taxon>rosids</taxon>
        <taxon>malvids</taxon>
        <taxon>Malvales</taxon>
        <taxon>Malvaceae</taxon>
        <taxon>Byttnerioideae</taxon>
        <taxon>Herrania</taxon>
    </lineage>
</organism>
<feature type="region of interest" description="Disordered" evidence="2">
    <location>
        <begin position="181"/>
        <end position="254"/>
    </location>
</feature>
<feature type="compositionally biased region" description="Basic and acidic residues" evidence="2">
    <location>
        <begin position="235"/>
        <end position="254"/>
    </location>
</feature>
<feature type="coiled-coil region" evidence="1">
    <location>
        <begin position="396"/>
        <end position="426"/>
    </location>
</feature>
<accession>A0A6J0ZXB3</accession>
<keyword evidence="3" id="KW-1185">Reference proteome</keyword>
<gene>
    <name evidence="4" type="primary">LOC110412890</name>
</gene>
<feature type="compositionally biased region" description="Basic and acidic residues" evidence="2">
    <location>
        <begin position="184"/>
        <end position="193"/>
    </location>
</feature>
<proteinExistence type="predicted"/>
<name>A0A6J0ZXB3_9ROSI</name>
<feature type="compositionally biased region" description="Polar residues" evidence="2">
    <location>
        <begin position="19"/>
        <end position="30"/>
    </location>
</feature>
<evidence type="ECO:0000313" key="4">
    <source>
        <dbReference type="RefSeq" id="XP_021279206.1"/>
    </source>
</evidence>
<dbReference type="RefSeq" id="XP_021279206.1">
    <property type="nucleotide sequence ID" value="XM_021423531.1"/>
</dbReference>
<feature type="compositionally biased region" description="Basic and acidic residues" evidence="2">
    <location>
        <begin position="8"/>
        <end position="18"/>
    </location>
</feature>
<dbReference type="Proteomes" id="UP000504621">
    <property type="component" value="Unplaced"/>
</dbReference>
<reference evidence="4" key="1">
    <citation type="submission" date="2025-08" db="UniProtKB">
        <authorList>
            <consortium name="RefSeq"/>
        </authorList>
    </citation>
    <scope>IDENTIFICATION</scope>
    <source>
        <tissue evidence="4">Leaf</tissue>
    </source>
</reference>
<protein>
    <submittedName>
        <fullName evidence="4">Uncharacterized protein LOC110412890</fullName>
    </submittedName>
</protein>
<evidence type="ECO:0000256" key="2">
    <source>
        <dbReference type="SAM" id="MobiDB-lite"/>
    </source>
</evidence>
<feature type="compositionally biased region" description="Polar residues" evidence="2">
    <location>
        <begin position="41"/>
        <end position="52"/>
    </location>
</feature>
<dbReference type="GeneID" id="110412890"/>
<sequence length="769" mass="87555">MSLPSHENPNELTRHSNSSDENVNEGSTCSWRPILPAMSPNELTQQLNSQRQPEVEVEAGSVAGNEDSSCSWRPFSPALSPNEMNHSLNSIFENLIAEQQLKSPENFEVETSSVAQTNDFSPIWISFVTDMLSLGEDKPNEVPQQSNSPDQQLNSLAENLTADQLSNSQRDVEVGVGCFQPNRTHLDHEERPSDQASNGRKQRGRTPRVTPFDIAKIQLDQAGASAEACNGQKRIRTEEQENERKRKKNESDRKYRADIRSELKVLRKIKPEYDRLMTMASSFGGIDQLESQINGMNSDIHKLREEEVEYDMFQQGTEIPDRVPSMRANEVQVCGIEEMKSLSDKFKEMEADCHRLQLMKSKYGEIEDIESMLDKFKNMEAESQRLAQIKMSFGGIDEIELEIVRLKNMELQLERNKQMVNQKELDSFQASPGSLQQLELDHIYRQLQKEADLDRFEQLKSKYGGTEELEIKLDKFHWMEAELHKLEQIKSKFGGVDEMEAEIYRLKEIESQHDKQKELQFFPESPGSLQEERGAQSLDLNGRSDAVSADGINLMSPAAVRGTNTMHGMQYSDVLVTKFMAKLDDGSVVSNVDRSSFKDLDGEPKKVGKYCLPPSLVSTAEDIIKAYGDITKKCKFSPRIIEVIYVLFCAAIKEMGDLSLKQVTEEVMLKWRDAIRDADRSACDVEFAMKHLKQIAYGYFGLKAYNDHNSLKQRMTVLKAEEEVLRKELEKKTNEMKAVKAKEGDLTSEQCKVCQELADQFLDKTISVF</sequence>
<feature type="coiled-coil region" evidence="1">
    <location>
        <begin position="708"/>
        <end position="742"/>
    </location>
</feature>
<feature type="region of interest" description="Disordered" evidence="2">
    <location>
        <begin position="1"/>
        <end position="75"/>
    </location>
</feature>
<evidence type="ECO:0000313" key="3">
    <source>
        <dbReference type="Proteomes" id="UP000504621"/>
    </source>
</evidence>
<keyword evidence="1" id="KW-0175">Coiled coil</keyword>
<dbReference type="PANTHER" id="PTHR35021">
    <property type="match status" value="1"/>
</dbReference>
<dbReference type="OrthoDB" id="990260at2759"/>